<dbReference type="AlphaFoldDB" id="A0A8H5S6X8"/>
<keyword evidence="2" id="KW-1185">Reference proteome</keyword>
<dbReference type="Proteomes" id="UP000530670">
    <property type="component" value="Unassembled WGS sequence"/>
</dbReference>
<dbReference type="GeneID" id="59300518"/>
<reference evidence="1 2" key="1">
    <citation type="submission" date="2020-05" db="EMBL/GenBank/DDBJ databases">
        <title>Identification and distribution of gene clusters putatively required for synthesis of sphingolipid metabolism inhibitors in phylogenetically diverse species of the filamentous fungus Fusarium.</title>
        <authorList>
            <person name="Kim H.-S."/>
            <person name="Busman M."/>
            <person name="Brown D.W."/>
            <person name="Divon H."/>
            <person name="Uhlig S."/>
            <person name="Proctor R.H."/>
        </authorList>
    </citation>
    <scope>NUCLEOTIDE SEQUENCE [LARGE SCALE GENOMIC DNA]</scope>
    <source>
        <strain evidence="1 2">NRRL 66243</strain>
    </source>
</reference>
<dbReference type="RefSeq" id="XP_037210834.1">
    <property type="nucleotide sequence ID" value="XM_037348248.1"/>
</dbReference>
<comment type="caution">
    <text evidence="1">The sequence shown here is derived from an EMBL/GenBank/DDBJ whole genome shotgun (WGS) entry which is preliminary data.</text>
</comment>
<proteinExistence type="predicted"/>
<dbReference type="EMBL" id="JAAQRI010000037">
    <property type="protein sequence ID" value="KAF5646482.1"/>
    <property type="molecule type" value="Genomic_DNA"/>
</dbReference>
<name>A0A8H5S6X8_9HYPO</name>
<sequence>MWTVDRGLPEVCTIPEPQVRGPPKAHCSFRPERPEVTKFLGSSASSFLLNLTAAQTPEREILGLHLSTRIHTTNPRHSPRIAQNTVANFSARLHNLFLHIRLKANNTQISLKGFPTRWSRVISRHAINQLLPINILDPYRPISTLVDNPKSSSEMAPMNNQNLNYSSNYGEAAAQKVNVLASCYLVDSAANLKGLHYCTTGVAGAEWYS</sequence>
<dbReference type="OrthoDB" id="5959761at2759"/>
<accession>A0A8H5S6X8</accession>
<evidence type="ECO:0000313" key="2">
    <source>
        <dbReference type="Proteomes" id="UP000530670"/>
    </source>
</evidence>
<protein>
    <submittedName>
        <fullName evidence="1">Ornithine decarboxylase antizyme</fullName>
    </submittedName>
</protein>
<evidence type="ECO:0000313" key="1">
    <source>
        <dbReference type="EMBL" id="KAF5646482.1"/>
    </source>
</evidence>
<gene>
    <name evidence="1" type="ORF">FTJAE_2090</name>
</gene>
<organism evidence="1 2">
    <name type="scientific">Fusarium tjaetaba</name>
    <dbReference type="NCBI Taxonomy" id="1567544"/>
    <lineage>
        <taxon>Eukaryota</taxon>
        <taxon>Fungi</taxon>
        <taxon>Dikarya</taxon>
        <taxon>Ascomycota</taxon>
        <taxon>Pezizomycotina</taxon>
        <taxon>Sordariomycetes</taxon>
        <taxon>Hypocreomycetidae</taxon>
        <taxon>Hypocreales</taxon>
        <taxon>Nectriaceae</taxon>
        <taxon>Fusarium</taxon>
        <taxon>Fusarium fujikuroi species complex</taxon>
    </lineage>
</organism>